<evidence type="ECO:0000313" key="3">
    <source>
        <dbReference type="Proteomes" id="UP000007306"/>
    </source>
</evidence>
<reference evidence="2 3" key="2">
    <citation type="submission" date="2018-04" db="EMBL/GenBank/DDBJ databases">
        <title>OglaRS2 (Oryza glaberrima Reference Sequence Version 2).</title>
        <authorList>
            <person name="Zhang J."/>
            <person name="Kudrna D."/>
            <person name="Lee S."/>
            <person name="Talag J."/>
            <person name="Rajasekar S."/>
            <person name="Wing R.A."/>
        </authorList>
    </citation>
    <scope>NUCLEOTIDE SEQUENCE [LARGE SCALE GENOMIC DNA]</scope>
    <source>
        <strain evidence="2 3">cv. IRGC 96717</strain>
    </source>
</reference>
<dbReference type="EnsemblPlants" id="ORGLA02G0215900.1">
    <property type="protein sequence ID" value="ORGLA02G0215900.1"/>
    <property type="gene ID" value="ORGLA02G0215900"/>
</dbReference>
<dbReference type="HOGENOM" id="CLU_109563_0_0_1"/>
<dbReference type="AlphaFoldDB" id="I1P2F3"/>
<dbReference type="Gramene" id="ORGLA02G0215900.1">
    <property type="protein sequence ID" value="ORGLA02G0215900.1"/>
    <property type="gene ID" value="ORGLA02G0215900"/>
</dbReference>
<sequence>MATWLRLMYRKVGRKVNRQRQETRVQPLSAMPGQRPDPTASARENTHGMHGSKNSKLGAYFTASLLTDRFLVKLLNSWRASVTSAVEVCRLSSYKNKNMDLSKVKTGQIRCNFTDGVHFAYMATQAGVASYRNATPPLTLQLCIQGNFHAFPLPPFLHERITSIVHETEGWTSTL</sequence>
<evidence type="ECO:0000256" key="1">
    <source>
        <dbReference type="SAM" id="MobiDB-lite"/>
    </source>
</evidence>
<evidence type="ECO:0000313" key="2">
    <source>
        <dbReference type="EnsemblPlants" id="ORGLA02G0215900.1"/>
    </source>
</evidence>
<protein>
    <submittedName>
        <fullName evidence="2">Uncharacterized protein</fullName>
    </submittedName>
</protein>
<feature type="region of interest" description="Disordered" evidence="1">
    <location>
        <begin position="17"/>
        <end position="52"/>
    </location>
</feature>
<reference evidence="2" key="1">
    <citation type="submission" date="2015-06" db="UniProtKB">
        <authorList>
            <consortium name="EnsemblPlants"/>
        </authorList>
    </citation>
    <scope>IDENTIFICATION</scope>
</reference>
<name>I1P2F3_ORYGL</name>
<proteinExistence type="predicted"/>
<organism evidence="2 3">
    <name type="scientific">Oryza glaberrima</name>
    <name type="common">African rice</name>
    <dbReference type="NCBI Taxonomy" id="4538"/>
    <lineage>
        <taxon>Eukaryota</taxon>
        <taxon>Viridiplantae</taxon>
        <taxon>Streptophyta</taxon>
        <taxon>Embryophyta</taxon>
        <taxon>Tracheophyta</taxon>
        <taxon>Spermatophyta</taxon>
        <taxon>Magnoliopsida</taxon>
        <taxon>Liliopsida</taxon>
        <taxon>Poales</taxon>
        <taxon>Poaceae</taxon>
        <taxon>BOP clade</taxon>
        <taxon>Oryzoideae</taxon>
        <taxon>Oryzeae</taxon>
        <taxon>Oryzinae</taxon>
        <taxon>Oryza</taxon>
    </lineage>
</organism>
<keyword evidence="3" id="KW-1185">Reference proteome</keyword>
<dbReference type="Proteomes" id="UP000007306">
    <property type="component" value="Chromosome 2"/>
</dbReference>
<accession>I1P2F3</accession>